<evidence type="ECO:0000313" key="2">
    <source>
        <dbReference type="Proteomes" id="UP000265964"/>
    </source>
</evidence>
<name>A0A3A1YCF1_9GAMM</name>
<comment type="caution">
    <text evidence="1">The sequence shown here is derived from an EMBL/GenBank/DDBJ whole genome shotgun (WGS) entry which is preliminary data.</text>
</comment>
<evidence type="ECO:0008006" key="3">
    <source>
        <dbReference type="Google" id="ProtNLM"/>
    </source>
</evidence>
<dbReference type="EMBL" id="NRJF01000123">
    <property type="protein sequence ID" value="RIY34850.1"/>
    <property type="molecule type" value="Genomic_DNA"/>
</dbReference>
<sequence length="218" mass="25533">MQKYILTPALLVALTLTACGDKPDFKPVKVTSLTAENIARFEEGTKGRSLSTGNVLGRYLKEKHINFLYYTKEKIMDTAILFIYKVAFYHEPVEFKGQEYQLPQIFYQFQFEAGFCAYLREQDAFKQVKFTNEEVQKSLVENYDSMILKNICANVEYFYEILTTGFSRDQLYSLVVTTQKDKFTAEQWELIVKNKAGFTYKKPLEDWIDKSYFGKIFD</sequence>
<dbReference type="AlphaFoldDB" id="A0A3A1YCF1"/>
<dbReference type="PROSITE" id="PS51257">
    <property type="entry name" value="PROKAR_LIPOPROTEIN"/>
    <property type="match status" value="1"/>
</dbReference>
<keyword evidence="2" id="KW-1185">Reference proteome</keyword>
<accession>A0A3A1YCF1</accession>
<proteinExistence type="predicted"/>
<dbReference type="RefSeq" id="WP_119534807.1">
    <property type="nucleotide sequence ID" value="NZ_NRJF01000123.1"/>
</dbReference>
<gene>
    <name evidence="1" type="ORF">CKF59_04635</name>
</gene>
<evidence type="ECO:0000313" key="1">
    <source>
        <dbReference type="EMBL" id="RIY34850.1"/>
    </source>
</evidence>
<organism evidence="1 2">
    <name type="scientific">Psittacicella gerlachiana</name>
    <dbReference type="NCBI Taxonomy" id="2028574"/>
    <lineage>
        <taxon>Bacteria</taxon>
        <taxon>Pseudomonadati</taxon>
        <taxon>Pseudomonadota</taxon>
        <taxon>Gammaproteobacteria</taxon>
        <taxon>Pasteurellales</taxon>
        <taxon>Psittacicellaceae</taxon>
        <taxon>Psittacicella</taxon>
    </lineage>
</organism>
<protein>
    <recommendedName>
        <fullName evidence="3">Lipoprotein</fullName>
    </recommendedName>
</protein>
<reference evidence="1 2" key="1">
    <citation type="submission" date="2017-08" db="EMBL/GenBank/DDBJ databases">
        <title>Reclassification of Bisgaard taxon 37 and 44.</title>
        <authorList>
            <person name="Christensen H."/>
        </authorList>
    </citation>
    <scope>NUCLEOTIDE SEQUENCE [LARGE SCALE GENOMIC DNA]</scope>
    <source>
        <strain evidence="1 2">EEAB3T1</strain>
    </source>
</reference>
<dbReference type="Proteomes" id="UP000265964">
    <property type="component" value="Unassembled WGS sequence"/>
</dbReference>